<dbReference type="InterPro" id="IPR036888">
    <property type="entry name" value="DNA_integrity_DisA_N_sf"/>
</dbReference>
<dbReference type="PIRSF" id="PIRSF004793">
    <property type="entry name" value="UCP004793"/>
    <property type="match status" value="1"/>
</dbReference>
<accession>A0A9D9E3A8</accession>
<feature type="transmembrane region" description="Helical" evidence="10">
    <location>
        <begin position="35"/>
        <end position="53"/>
    </location>
</feature>
<evidence type="ECO:0000313" key="12">
    <source>
        <dbReference type="EMBL" id="MBO8438303.1"/>
    </source>
</evidence>
<reference evidence="12" key="2">
    <citation type="journal article" date="2021" name="PeerJ">
        <title>Extensive microbial diversity within the chicken gut microbiome revealed by metagenomics and culture.</title>
        <authorList>
            <person name="Gilroy R."/>
            <person name="Ravi A."/>
            <person name="Getino M."/>
            <person name="Pursley I."/>
            <person name="Horton D.L."/>
            <person name="Alikhan N.F."/>
            <person name="Baker D."/>
            <person name="Gharbi K."/>
            <person name="Hall N."/>
            <person name="Watson M."/>
            <person name="Adriaenssens E.M."/>
            <person name="Foster-Nyarko E."/>
            <person name="Jarju S."/>
            <person name="Secka A."/>
            <person name="Antonio M."/>
            <person name="Oren A."/>
            <person name="Chaudhuri R.R."/>
            <person name="La Ragione R."/>
            <person name="Hildebrand F."/>
            <person name="Pallen M.J."/>
        </authorList>
    </citation>
    <scope>NUCLEOTIDE SEQUENCE</scope>
    <source>
        <strain evidence="12">G3-4614</strain>
    </source>
</reference>
<evidence type="ECO:0000256" key="3">
    <source>
        <dbReference type="ARBA" id="ARBA00022679"/>
    </source>
</evidence>
<dbReference type="PANTHER" id="PTHR34185:SF1">
    <property type="entry name" value="DIADENYLATE CYCLASE"/>
    <property type="match status" value="1"/>
</dbReference>
<keyword evidence="5 10" id="KW-0548">Nucleotidyltransferase</keyword>
<dbReference type="InterPro" id="IPR003390">
    <property type="entry name" value="DNA_integrity_scan_DisA_N"/>
</dbReference>
<dbReference type="SUPFAM" id="SSF143597">
    <property type="entry name" value="YojJ-like"/>
    <property type="match status" value="1"/>
</dbReference>
<comment type="caution">
    <text evidence="10">Lacks conserved residue(s) required for the propagation of feature annotation.</text>
</comment>
<keyword evidence="8 10" id="KW-1133">Transmembrane helix</keyword>
<proteinExistence type="inferred from homology"/>
<evidence type="ECO:0000256" key="8">
    <source>
        <dbReference type="ARBA" id="ARBA00022989"/>
    </source>
</evidence>
<evidence type="ECO:0000313" key="13">
    <source>
        <dbReference type="Proteomes" id="UP000823636"/>
    </source>
</evidence>
<sequence>MFSSFGIKDIIDILLVAVMLYYIYRVMKDSGTIKIFGGVIAFIIVWIIVARIIDMRLLGSIMDKLVSVGVVILVILFQDDIRRFLGELGSHKKWRAFLHFFYTKNEQDKVPAYVMPVVYACMSMAKRNTGALIVIKQEMSLKKYEETGEKINADINSKLIETIFYKGTPLHDGAMIIAEGRIAAAGCILPVSHTPNIPRELGLRHRSGLGIAQESDAIAVIVSEETGEISVAKKGKLTRNISSQNLERLLSKNKNN</sequence>
<dbReference type="PANTHER" id="PTHR34185">
    <property type="entry name" value="DIADENYLATE CYCLASE"/>
    <property type="match status" value="1"/>
</dbReference>
<dbReference type="InterPro" id="IPR034701">
    <property type="entry name" value="CdaA"/>
</dbReference>
<comment type="subunit">
    <text evidence="10">Probably a homodimer.</text>
</comment>
<dbReference type="AlphaFoldDB" id="A0A9D9E3A8"/>
<organism evidence="12 13">
    <name type="scientific">Candidatus Caccoplasma merdipullorum</name>
    <dbReference type="NCBI Taxonomy" id="2840718"/>
    <lineage>
        <taxon>Bacteria</taxon>
        <taxon>Pseudomonadati</taxon>
        <taxon>Bacteroidota</taxon>
        <taxon>Bacteroidia</taxon>
        <taxon>Bacteroidales</taxon>
        <taxon>Bacteroidaceae</taxon>
        <taxon>Bacteroidaceae incertae sedis</taxon>
        <taxon>Candidatus Caccoplasma</taxon>
    </lineage>
</organism>
<feature type="domain" description="DAC" evidence="11">
    <location>
        <begin position="78"/>
        <end position="243"/>
    </location>
</feature>
<dbReference type="Gene3D" id="3.40.1700.10">
    <property type="entry name" value="DNA integrity scanning protein, DisA, N-terminal domain"/>
    <property type="match status" value="1"/>
</dbReference>
<dbReference type="InterPro" id="IPR050338">
    <property type="entry name" value="DisA"/>
</dbReference>
<feature type="transmembrane region" description="Helical" evidence="10">
    <location>
        <begin position="6"/>
        <end position="23"/>
    </location>
</feature>
<dbReference type="GO" id="GO:0005524">
    <property type="term" value="F:ATP binding"/>
    <property type="evidence" value="ECO:0007669"/>
    <property type="project" value="UniProtKB-UniRule"/>
</dbReference>
<dbReference type="GO" id="GO:0004016">
    <property type="term" value="F:adenylate cyclase activity"/>
    <property type="evidence" value="ECO:0007669"/>
    <property type="project" value="UniProtKB-UniRule"/>
</dbReference>
<keyword evidence="4 10" id="KW-0812">Transmembrane</keyword>
<gene>
    <name evidence="10" type="primary">dacA</name>
    <name evidence="12" type="ORF">IAC54_05325</name>
</gene>
<keyword evidence="3 10" id="KW-0808">Transferase</keyword>
<keyword evidence="9 10" id="KW-0472">Membrane</keyword>
<evidence type="ECO:0000256" key="10">
    <source>
        <dbReference type="HAMAP-Rule" id="MF_01499"/>
    </source>
</evidence>
<comment type="catalytic activity">
    <reaction evidence="1 10">
        <text>2 ATP = 3',3'-c-di-AMP + 2 diphosphate</text>
        <dbReference type="Rhea" id="RHEA:35655"/>
        <dbReference type="ChEBI" id="CHEBI:30616"/>
        <dbReference type="ChEBI" id="CHEBI:33019"/>
        <dbReference type="ChEBI" id="CHEBI:71500"/>
        <dbReference type="EC" id="2.7.7.85"/>
    </reaction>
</comment>
<dbReference type="NCBIfam" id="TIGR00159">
    <property type="entry name" value="diadenylate cyclase CdaA"/>
    <property type="match status" value="1"/>
</dbReference>
<dbReference type="PROSITE" id="PS51794">
    <property type="entry name" value="DAC"/>
    <property type="match status" value="1"/>
</dbReference>
<dbReference type="GO" id="GO:0006171">
    <property type="term" value="P:cAMP biosynthetic process"/>
    <property type="evidence" value="ECO:0007669"/>
    <property type="project" value="InterPro"/>
</dbReference>
<evidence type="ECO:0000256" key="2">
    <source>
        <dbReference type="ARBA" id="ARBA00022475"/>
    </source>
</evidence>
<reference evidence="12" key="1">
    <citation type="submission" date="2020-10" db="EMBL/GenBank/DDBJ databases">
        <authorList>
            <person name="Gilroy R."/>
        </authorList>
    </citation>
    <scope>NUCLEOTIDE SEQUENCE</scope>
    <source>
        <strain evidence="12">G3-4614</strain>
    </source>
</reference>
<keyword evidence="7 10" id="KW-0067">ATP-binding</keyword>
<dbReference type="FunFam" id="3.40.1700.10:FF:000002">
    <property type="entry name" value="Diadenylate cyclase"/>
    <property type="match status" value="1"/>
</dbReference>
<keyword evidence="6 10" id="KW-0547">Nucleotide-binding</keyword>
<evidence type="ECO:0000256" key="9">
    <source>
        <dbReference type="ARBA" id="ARBA00023136"/>
    </source>
</evidence>
<comment type="function">
    <text evidence="10">Catalyzes the condensation of 2 ATP molecules into cyclic di-AMP (c-di-AMP), a second messenger used to regulate differing processes in different bacteria.</text>
</comment>
<dbReference type="InterPro" id="IPR045585">
    <property type="entry name" value="CdaA_N"/>
</dbReference>
<keyword evidence="2 10" id="KW-1003">Cell membrane</keyword>
<evidence type="ECO:0000256" key="5">
    <source>
        <dbReference type="ARBA" id="ARBA00022695"/>
    </source>
</evidence>
<evidence type="ECO:0000256" key="6">
    <source>
        <dbReference type="ARBA" id="ARBA00022741"/>
    </source>
</evidence>
<dbReference type="EMBL" id="JADIMW010000059">
    <property type="protein sequence ID" value="MBO8438303.1"/>
    <property type="molecule type" value="Genomic_DNA"/>
</dbReference>
<comment type="caution">
    <text evidence="12">The sequence shown here is derived from an EMBL/GenBank/DDBJ whole genome shotgun (WGS) entry which is preliminary data.</text>
</comment>
<evidence type="ECO:0000259" key="11">
    <source>
        <dbReference type="PROSITE" id="PS51794"/>
    </source>
</evidence>
<dbReference type="Proteomes" id="UP000823636">
    <property type="component" value="Unassembled WGS sequence"/>
</dbReference>
<name>A0A9D9E3A8_9BACT</name>
<dbReference type="GO" id="GO:0106408">
    <property type="term" value="F:diadenylate cyclase activity"/>
    <property type="evidence" value="ECO:0007669"/>
    <property type="project" value="UniProtKB-EC"/>
</dbReference>
<dbReference type="Pfam" id="PF19293">
    <property type="entry name" value="CdaA_N"/>
    <property type="match status" value="1"/>
</dbReference>
<dbReference type="InterPro" id="IPR014046">
    <property type="entry name" value="C-di-AMP_synthase"/>
</dbReference>
<evidence type="ECO:0000256" key="4">
    <source>
        <dbReference type="ARBA" id="ARBA00022692"/>
    </source>
</evidence>
<dbReference type="HAMAP" id="MF_01499">
    <property type="entry name" value="DacA"/>
    <property type="match status" value="1"/>
</dbReference>
<protein>
    <recommendedName>
        <fullName evidence="10">Diadenylate cyclase</fullName>
        <shortName evidence="10">DAC</shortName>
        <ecNumber evidence="10">2.7.7.85</ecNumber>
    </recommendedName>
    <alternativeName>
        <fullName evidence="10">Cyclic-di-AMP synthase</fullName>
        <shortName evidence="10">c-di-AMP synthase</shortName>
    </alternativeName>
</protein>
<dbReference type="Pfam" id="PF02457">
    <property type="entry name" value="DAC"/>
    <property type="match status" value="1"/>
</dbReference>
<evidence type="ECO:0000256" key="1">
    <source>
        <dbReference type="ARBA" id="ARBA00000877"/>
    </source>
</evidence>
<evidence type="ECO:0000256" key="7">
    <source>
        <dbReference type="ARBA" id="ARBA00022840"/>
    </source>
</evidence>
<dbReference type="EC" id="2.7.7.85" evidence="10"/>
<comment type="similarity">
    <text evidence="10">Belongs to the adenylate cyclase family. DacA/CdaA subfamily.</text>
</comment>